<evidence type="ECO:0000313" key="4">
    <source>
        <dbReference type="Proteomes" id="UP000321393"/>
    </source>
</evidence>
<accession>A0A5A7UDN9</accession>
<dbReference type="InterPro" id="IPR046796">
    <property type="entry name" value="Transposase_32_dom"/>
</dbReference>
<evidence type="ECO:0000259" key="2">
    <source>
        <dbReference type="Pfam" id="PF20167"/>
    </source>
</evidence>
<comment type="caution">
    <text evidence="3">The sequence shown here is derived from an EMBL/GenBank/DDBJ whole genome shotgun (WGS) entry which is preliminary data.</text>
</comment>
<feature type="region of interest" description="Disordered" evidence="1">
    <location>
        <begin position="103"/>
        <end position="162"/>
    </location>
</feature>
<reference evidence="3 4" key="1">
    <citation type="submission" date="2019-08" db="EMBL/GenBank/DDBJ databases">
        <title>Draft genome sequences of two oriental melons (Cucumis melo L. var makuwa).</title>
        <authorList>
            <person name="Kwon S.-Y."/>
        </authorList>
    </citation>
    <scope>NUCLEOTIDE SEQUENCE [LARGE SCALE GENOMIC DNA]</scope>
    <source>
        <strain evidence="4">cv. SW 3</strain>
        <tissue evidence="3">Leaf</tissue>
    </source>
</reference>
<gene>
    <name evidence="3" type="ORF">E6C27_scaffold174G001330</name>
</gene>
<feature type="domain" description="Putative plant transposon protein" evidence="2">
    <location>
        <begin position="164"/>
        <end position="312"/>
    </location>
</feature>
<name>A0A5A7UDN9_CUCMM</name>
<protein>
    <submittedName>
        <fullName evidence="3">Envelope-like protein</fullName>
    </submittedName>
</protein>
<evidence type="ECO:0000256" key="1">
    <source>
        <dbReference type="SAM" id="MobiDB-lite"/>
    </source>
</evidence>
<dbReference type="AlphaFoldDB" id="A0A5A7UDN9"/>
<dbReference type="EMBL" id="SSTE01011259">
    <property type="protein sequence ID" value="KAA0051589.1"/>
    <property type="molecule type" value="Genomic_DNA"/>
</dbReference>
<proteinExistence type="predicted"/>
<organism evidence="3 4">
    <name type="scientific">Cucumis melo var. makuwa</name>
    <name type="common">Oriental melon</name>
    <dbReference type="NCBI Taxonomy" id="1194695"/>
    <lineage>
        <taxon>Eukaryota</taxon>
        <taxon>Viridiplantae</taxon>
        <taxon>Streptophyta</taxon>
        <taxon>Embryophyta</taxon>
        <taxon>Tracheophyta</taxon>
        <taxon>Spermatophyta</taxon>
        <taxon>Magnoliopsida</taxon>
        <taxon>eudicotyledons</taxon>
        <taxon>Gunneridae</taxon>
        <taxon>Pentapetalae</taxon>
        <taxon>rosids</taxon>
        <taxon>fabids</taxon>
        <taxon>Cucurbitales</taxon>
        <taxon>Cucurbitaceae</taxon>
        <taxon>Benincaseae</taxon>
        <taxon>Cucumis</taxon>
    </lineage>
</organism>
<dbReference type="Pfam" id="PF20167">
    <property type="entry name" value="Transposase_32"/>
    <property type="match status" value="1"/>
</dbReference>
<dbReference type="Proteomes" id="UP000321393">
    <property type="component" value="Unassembled WGS sequence"/>
</dbReference>
<sequence>MNLQLKSRRPLYKRWEVGGFKQATYITLDNVSLARLLNKTIVHEVTVEMPVAPSVSVHSWESSLAKGMFVPTPGIHHTSSVQPGLAIHSLIFVSLPSEPNVDHASVLSDDSAASKGRMDARSDENEVNPQNPNIRTEELPANDNPTVPPGSPEITAAPQPSKVGLSKTISNVDPFYPQLIREFIVNLPDEFNDPSSSDYQTCDLRISPLSPSTDVLASVLSGGTLSMWPVNGIPAVAFSIKYAILHKIGIANWFPSSHASNVSAALGTFLYQICNDNKVDTSAFMYNQLLRHVGSLRVKIPIALPRFFSSLLLQLNATVVNTSNAPGPNPKILSLSYKLFQDSHVPDIDHDVHPS</sequence>
<evidence type="ECO:0000313" key="3">
    <source>
        <dbReference type="EMBL" id="KAA0051589.1"/>
    </source>
</evidence>